<dbReference type="HOGENOM" id="CLU_3314630_0_0_10"/>
<dbReference type="PATRIC" id="fig|1122985.7.peg.897"/>
<keyword evidence="2" id="KW-1185">Reference proteome</keyword>
<accession>A0A069QT61</accession>
<evidence type="ECO:0000313" key="2">
    <source>
        <dbReference type="Proteomes" id="UP000027442"/>
    </source>
</evidence>
<dbReference type="EMBL" id="JNGW01000033">
    <property type="protein sequence ID" value="KDR53031.1"/>
    <property type="molecule type" value="Genomic_DNA"/>
</dbReference>
<comment type="caution">
    <text evidence="1">The sequence shown here is derived from an EMBL/GenBank/DDBJ whole genome shotgun (WGS) entry which is preliminary data.</text>
</comment>
<sequence length="39" mass="4591">MAHRALFRFKIPSYRYCPLLDNSSFLPIINDGVFEDSEK</sequence>
<proteinExistence type="predicted"/>
<protein>
    <submittedName>
        <fullName evidence="1">Uncharacterized protein</fullName>
    </submittedName>
</protein>
<evidence type="ECO:0000313" key="1">
    <source>
        <dbReference type="EMBL" id="KDR53031.1"/>
    </source>
</evidence>
<organism evidence="1 2">
    <name type="scientific">Hoylesella loescheii DSM 19665 = JCM 12249 = ATCC 15930</name>
    <dbReference type="NCBI Taxonomy" id="1122985"/>
    <lineage>
        <taxon>Bacteria</taxon>
        <taxon>Pseudomonadati</taxon>
        <taxon>Bacteroidota</taxon>
        <taxon>Bacteroidia</taxon>
        <taxon>Bacteroidales</taxon>
        <taxon>Prevotellaceae</taxon>
        <taxon>Hoylesella</taxon>
    </lineage>
</organism>
<reference evidence="1 2" key="1">
    <citation type="submission" date="2013-08" db="EMBL/GenBank/DDBJ databases">
        <authorList>
            <person name="Weinstock G."/>
            <person name="Sodergren E."/>
            <person name="Wylie T."/>
            <person name="Fulton L."/>
            <person name="Fulton R."/>
            <person name="Fronick C."/>
            <person name="O'Laughlin M."/>
            <person name="Godfrey J."/>
            <person name="Miner T."/>
            <person name="Herter B."/>
            <person name="Appelbaum E."/>
            <person name="Cordes M."/>
            <person name="Lek S."/>
            <person name="Wollam A."/>
            <person name="Pepin K.H."/>
            <person name="Palsikar V.B."/>
            <person name="Mitreva M."/>
            <person name="Wilson R.K."/>
        </authorList>
    </citation>
    <scope>NUCLEOTIDE SEQUENCE [LARGE SCALE GENOMIC DNA]</scope>
    <source>
        <strain evidence="1 2">ATCC 15930</strain>
    </source>
</reference>
<dbReference type="Proteomes" id="UP000027442">
    <property type="component" value="Unassembled WGS sequence"/>
</dbReference>
<name>A0A069QT61_HOYLO</name>
<dbReference type="AlphaFoldDB" id="A0A069QT61"/>
<gene>
    <name evidence="1" type="ORF">HMPREF1991_00866</name>
</gene>